<reference evidence="2" key="1">
    <citation type="journal article" date="2013" name="Nature">
        <title>Draft genome of the wheat A-genome progenitor Triticum urartu.</title>
        <authorList>
            <person name="Ling H.Q."/>
            <person name="Zhao S."/>
            <person name="Liu D."/>
            <person name="Wang J."/>
            <person name="Sun H."/>
            <person name="Zhang C."/>
            <person name="Fan H."/>
            <person name="Li D."/>
            <person name="Dong L."/>
            <person name="Tao Y."/>
            <person name="Gao C."/>
            <person name="Wu H."/>
            <person name="Li Y."/>
            <person name="Cui Y."/>
            <person name="Guo X."/>
            <person name="Zheng S."/>
            <person name="Wang B."/>
            <person name="Yu K."/>
            <person name="Liang Q."/>
            <person name="Yang W."/>
            <person name="Lou X."/>
            <person name="Chen J."/>
            <person name="Feng M."/>
            <person name="Jian J."/>
            <person name="Zhang X."/>
            <person name="Luo G."/>
            <person name="Jiang Y."/>
            <person name="Liu J."/>
            <person name="Wang Z."/>
            <person name="Sha Y."/>
            <person name="Zhang B."/>
            <person name="Wu H."/>
            <person name="Tang D."/>
            <person name="Shen Q."/>
            <person name="Xue P."/>
            <person name="Zou S."/>
            <person name="Wang X."/>
            <person name="Liu X."/>
            <person name="Wang F."/>
            <person name="Yang Y."/>
            <person name="An X."/>
            <person name="Dong Z."/>
            <person name="Zhang K."/>
            <person name="Zhang X."/>
            <person name="Luo M.C."/>
            <person name="Dvorak J."/>
            <person name="Tong Y."/>
            <person name="Wang J."/>
            <person name="Yang H."/>
            <person name="Li Z."/>
            <person name="Wang D."/>
            <person name="Zhang A."/>
            <person name="Wang J."/>
        </authorList>
    </citation>
    <scope>NUCLEOTIDE SEQUENCE</scope>
    <source>
        <strain evidence="2">cv. G1812</strain>
    </source>
</reference>
<dbReference type="Gramene" id="TuG1812G0600003750.01.T01">
    <property type="protein sequence ID" value="TuG1812G0600003750.01.T01.cds423896"/>
    <property type="gene ID" value="TuG1812G0600003750.01"/>
</dbReference>
<organism evidence="1 2">
    <name type="scientific">Triticum urartu</name>
    <name type="common">Red wild einkorn</name>
    <name type="synonym">Crithodium urartu</name>
    <dbReference type="NCBI Taxonomy" id="4572"/>
    <lineage>
        <taxon>Eukaryota</taxon>
        <taxon>Viridiplantae</taxon>
        <taxon>Streptophyta</taxon>
        <taxon>Embryophyta</taxon>
        <taxon>Tracheophyta</taxon>
        <taxon>Spermatophyta</taxon>
        <taxon>Magnoliopsida</taxon>
        <taxon>Liliopsida</taxon>
        <taxon>Poales</taxon>
        <taxon>Poaceae</taxon>
        <taxon>BOP clade</taxon>
        <taxon>Pooideae</taxon>
        <taxon>Triticodae</taxon>
        <taxon>Triticeae</taxon>
        <taxon>Triticinae</taxon>
        <taxon>Triticum</taxon>
    </lineage>
</organism>
<reference evidence="1" key="2">
    <citation type="submission" date="2018-03" db="EMBL/GenBank/DDBJ databases">
        <title>The Triticum urartu genome reveals the dynamic nature of wheat genome evolution.</title>
        <authorList>
            <person name="Ling H."/>
            <person name="Ma B."/>
            <person name="Shi X."/>
            <person name="Liu H."/>
            <person name="Dong L."/>
            <person name="Sun H."/>
            <person name="Cao Y."/>
            <person name="Gao Q."/>
            <person name="Zheng S."/>
            <person name="Li Y."/>
            <person name="Yu Y."/>
            <person name="Du H."/>
            <person name="Qi M."/>
            <person name="Li Y."/>
            <person name="Yu H."/>
            <person name="Cui Y."/>
            <person name="Wang N."/>
            <person name="Chen C."/>
            <person name="Wu H."/>
            <person name="Zhao Y."/>
            <person name="Zhang J."/>
            <person name="Li Y."/>
            <person name="Zhou W."/>
            <person name="Zhang B."/>
            <person name="Hu W."/>
            <person name="Eijk M."/>
            <person name="Tang J."/>
            <person name="Witsenboer H."/>
            <person name="Zhao S."/>
            <person name="Li Z."/>
            <person name="Zhang A."/>
            <person name="Wang D."/>
            <person name="Liang C."/>
        </authorList>
    </citation>
    <scope>NUCLEOTIDE SEQUENCE [LARGE SCALE GENOMIC DNA]</scope>
    <source>
        <strain evidence="1">cv. G1812</strain>
    </source>
</reference>
<name>A0A8R7UXG8_TRIUA</name>
<keyword evidence="2" id="KW-1185">Reference proteome</keyword>
<dbReference type="AlphaFoldDB" id="A0A8R7UXG8"/>
<protein>
    <submittedName>
        <fullName evidence="1">Uncharacterized protein</fullName>
    </submittedName>
</protein>
<evidence type="ECO:0000313" key="1">
    <source>
        <dbReference type="EnsemblPlants" id="TuG1812G0600003750.01.T01.cds423896"/>
    </source>
</evidence>
<dbReference type="Proteomes" id="UP000015106">
    <property type="component" value="Chromosome 6"/>
</dbReference>
<reference evidence="1" key="3">
    <citation type="submission" date="2022-06" db="UniProtKB">
        <authorList>
            <consortium name="EnsemblPlants"/>
        </authorList>
    </citation>
    <scope>IDENTIFICATION</scope>
</reference>
<evidence type="ECO:0000313" key="2">
    <source>
        <dbReference type="Proteomes" id="UP000015106"/>
    </source>
</evidence>
<proteinExistence type="predicted"/>
<dbReference type="EnsemblPlants" id="TuG1812G0600003750.01.T01">
    <property type="protein sequence ID" value="TuG1812G0600003750.01.T01.cds423896"/>
    <property type="gene ID" value="TuG1812G0600003750.01"/>
</dbReference>
<accession>A0A8R7UXG8</accession>
<sequence length="40" mass="4265">MEDEVIITIPIELADGLLGVLPVNEVDEPKAPAHSSLLIL</sequence>